<dbReference type="GO" id="GO:0032040">
    <property type="term" value="C:small-subunit processome"/>
    <property type="evidence" value="ECO:0007669"/>
    <property type="project" value="TreeGrafter"/>
</dbReference>
<dbReference type="GO" id="GO:0006364">
    <property type="term" value="P:rRNA processing"/>
    <property type="evidence" value="ECO:0007669"/>
    <property type="project" value="TreeGrafter"/>
</dbReference>
<evidence type="ECO:0000256" key="1">
    <source>
        <dbReference type="RuleBase" id="RU364032"/>
    </source>
</evidence>
<dbReference type="InterPro" id="IPR035369">
    <property type="entry name" value="Nrap_D4"/>
</dbReference>
<reference evidence="5" key="2">
    <citation type="journal article" date="2016" name="Sci. Rep.">
        <title>Dictyocaulus viviparus genome, variome and transcriptome elucidate lungworm biology and support future intervention.</title>
        <authorList>
            <person name="McNulty S.N."/>
            <person name="Strube C."/>
            <person name="Rosa B.A."/>
            <person name="Martin J.C."/>
            <person name="Tyagi R."/>
            <person name="Choi Y.J."/>
            <person name="Wang Q."/>
            <person name="Hallsworth Pepin K."/>
            <person name="Zhang X."/>
            <person name="Ozersky P."/>
            <person name="Wilson R.K."/>
            <person name="Sternberg P.W."/>
            <person name="Gasser R.B."/>
            <person name="Mitreva M."/>
        </authorList>
    </citation>
    <scope>NUCLEOTIDE SEQUENCE [LARGE SCALE GENOMIC DNA]</scope>
    <source>
        <strain evidence="5">HannoverDv2000</strain>
    </source>
</reference>
<dbReference type="AlphaFoldDB" id="A0A0D8XZH5"/>
<dbReference type="Pfam" id="PF17404">
    <property type="entry name" value="Nrap_D3"/>
    <property type="match status" value="1"/>
</dbReference>
<dbReference type="GO" id="GO:0003723">
    <property type="term" value="F:RNA binding"/>
    <property type="evidence" value="ECO:0007669"/>
    <property type="project" value="UniProtKB-KW"/>
</dbReference>
<dbReference type="PANTHER" id="PTHR17972">
    <property type="entry name" value="NUCLEOLAR RNA-ASSOCIATED PROTEIN"/>
    <property type="match status" value="1"/>
</dbReference>
<dbReference type="Pfam" id="PF17405">
    <property type="entry name" value="Nrap_D4"/>
    <property type="match status" value="1"/>
</dbReference>
<dbReference type="EMBL" id="KN716295">
    <property type="protein sequence ID" value="KJH47726.1"/>
    <property type="molecule type" value="Genomic_DNA"/>
</dbReference>
<comment type="similarity">
    <text evidence="1">Belongs to the NRAP family.</text>
</comment>
<evidence type="ECO:0000313" key="5">
    <source>
        <dbReference type="Proteomes" id="UP000053766"/>
    </source>
</evidence>
<keyword evidence="5" id="KW-1185">Reference proteome</keyword>
<dbReference type="STRING" id="29172.A0A0D8XZH5"/>
<dbReference type="InterPro" id="IPR035368">
    <property type="entry name" value="Nrap_D3"/>
</dbReference>
<feature type="domain" description="Nrap protein" evidence="3">
    <location>
        <begin position="181"/>
        <end position="225"/>
    </location>
</feature>
<dbReference type="GO" id="GO:0032545">
    <property type="term" value="C:CURI complex"/>
    <property type="evidence" value="ECO:0007669"/>
    <property type="project" value="TreeGrafter"/>
</dbReference>
<name>A0A0D8XZH5_DICVI</name>
<dbReference type="InterPro" id="IPR005554">
    <property type="entry name" value="NOL6/Upt22"/>
</dbReference>
<protein>
    <recommendedName>
        <fullName evidence="1">Nucleolar protein 6</fullName>
    </recommendedName>
</protein>
<feature type="domain" description="Nrap protein" evidence="2">
    <location>
        <begin position="27"/>
        <end position="157"/>
    </location>
</feature>
<dbReference type="PANTHER" id="PTHR17972:SF0">
    <property type="entry name" value="NUCLEOLAR PROTEIN 6"/>
    <property type="match status" value="1"/>
</dbReference>
<dbReference type="GO" id="GO:0034456">
    <property type="term" value="C:UTP-C complex"/>
    <property type="evidence" value="ECO:0007669"/>
    <property type="project" value="TreeGrafter"/>
</dbReference>
<accession>A0A0D8XZH5</accession>
<gene>
    <name evidence="4" type="ORF">DICVIV_06193</name>
</gene>
<organism evidence="4 5">
    <name type="scientific">Dictyocaulus viviparus</name>
    <name type="common">Bovine lungworm</name>
    <dbReference type="NCBI Taxonomy" id="29172"/>
    <lineage>
        <taxon>Eukaryota</taxon>
        <taxon>Metazoa</taxon>
        <taxon>Ecdysozoa</taxon>
        <taxon>Nematoda</taxon>
        <taxon>Chromadorea</taxon>
        <taxon>Rhabditida</taxon>
        <taxon>Rhabditina</taxon>
        <taxon>Rhabditomorpha</taxon>
        <taxon>Strongyloidea</taxon>
        <taxon>Metastrongylidae</taxon>
        <taxon>Dictyocaulus</taxon>
    </lineage>
</organism>
<dbReference type="GO" id="GO:0006409">
    <property type="term" value="P:tRNA export from nucleus"/>
    <property type="evidence" value="ECO:0007669"/>
    <property type="project" value="TreeGrafter"/>
</dbReference>
<proteinExistence type="inferred from homology"/>
<evidence type="ECO:0000259" key="2">
    <source>
        <dbReference type="Pfam" id="PF17404"/>
    </source>
</evidence>
<keyword evidence="1" id="KW-0694">RNA-binding</keyword>
<reference evidence="4 5" key="1">
    <citation type="submission" date="2013-11" db="EMBL/GenBank/DDBJ databases">
        <title>Draft genome of the bovine lungworm Dictyocaulus viviparus.</title>
        <authorList>
            <person name="Mitreva M."/>
        </authorList>
    </citation>
    <scope>NUCLEOTIDE SEQUENCE [LARGE SCALE GENOMIC DNA]</scope>
    <source>
        <strain evidence="4 5">HannoverDv2000</strain>
    </source>
</reference>
<sequence>MVIGSFYQVFFGQFLFIRLDISAECLKSLHEVSDYSLDAVDEKDRMRNFTTIFMKHIHECMGERFDNVYLKAQQCRKPYTTSFLIGFRIGKNWSNPITVGPLATDPTAKVFRELWKGKTQLRRFADTRICECMVWADKSSSAVPYSILQFIVVNHFNFPLECISWRSVFPDDFLSSRDVNSKITSAFASLSAILRSAKSLPLMITNIQAVSSYMRDTEPCASDVVCSSTWGAIENDHRLPIQRNIPPYLSYVDGLFLLHYC</sequence>
<dbReference type="OrthoDB" id="5839285at2759"/>
<dbReference type="Proteomes" id="UP000053766">
    <property type="component" value="Unassembled WGS sequence"/>
</dbReference>
<keyword evidence="1" id="KW-0539">Nucleus</keyword>
<evidence type="ECO:0000313" key="4">
    <source>
        <dbReference type="EMBL" id="KJH47726.1"/>
    </source>
</evidence>
<evidence type="ECO:0000259" key="3">
    <source>
        <dbReference type="Pfam" id="PF17405"/>
    </source>
</evidence>
<comment type="subcellular location">
    <subcellularLocation>
        <location evidence="1">Nucleus</location>
        <location evidence="1">Nucleolus</location>
    </subcellularLocation>
</comment>